<gene>
    <name evidence="2" type="ORF">Acr_27g0009040</name>
</gene>
<comment type="caution">
    <text evidence="2">The sequence shown here is derived from an EMBL/GenBank/DDBJ whole genome shotgun (WGS) entry which is preliminary data.</text>
</comment>
<feature type="compositionally biased region" description="Basic and acidic residues" evidence="1">
    <location>
        <begin position="171"/>
        <end position="191"/>
    </location>
</feature>
<feature type="region of interest" description="Disordered" evidence="1">
    <location>
        <begin position="163"/>
        <end position="217"/>
    </location>
</feature>
<evidence type="ECO:0000313" key="2">
    <source>
        <dbReference type="EMBL" id="GFZ19165.1"/>
    </source>
</evidence>
<dbReference type="EMBL" id="BJWL01000027">
    <property type="protein sequence ID" value="GFZ19165.1"/>
    <property type="molecule type" value="Genomic_DNA"/>
</dbReference>
<evidence type="ECO:0000256" key="1">
    <source>
        <dbReference type="SAM" id="MobiDB-lite"/>
    </source>
</evidence>
<name>A0A7J0H893_9ERIC</name>
<proteinExistence type="predicted"/>
<sequence>MALVSTSPGTCLADVVDQSLQHGQPVQVMLGSNSEGILIGREAVRYPPPNSCVGQGAYCGVLATDHGEIAYPPPSHHPWPIGAPARPVEGHRAKRKPFEVKSTLIGVESSLVRCTSKGRHGSKVARLMGVCHGSKIARRLLGKILIDLRNTCEEAIGVAELKSNQDQSTKTGKEETEYQLKPHIKNEDARRASFTSDISMDPDDDDDKETKYRLDPK</sequence>
<accession>A0A7J0H893</accession>
<keyword evidence="3" id="KW-1185">Reference proteome</keyword>
<organism evidence="2 3">
    <name type="scientific">Actinidia rufa</name>
    <dbReference type="NCBI Taxonomy" id="165716"/>
    <lineage>
        <taxon>Eukaryota</taxon>
        <taxon>Viridiplantae</taxon>
        <taxon>Streptophyta</taxon>
        <taxon>Embryophyta</taxon>
        <taxon>Tracheophyta</taxon>
        <taxon>Spermatophyta</taxon>
        <taxon>Magnoliopsida</taxon>
        <taxon>eudicotyledons</taxon>
        <taxon>Gunneridae</taxon>
        <taxon>Pentapetalae</taxon>
        <taxon>asterids</taxon>
        <taxon>Ericales</taxon>
        <taxon>Actinidiaceae</taxon>
        <taxon>Actinidia</taxon>
    </lineage>
</organism>
<evidence type="ECO:0000313" key="3">
    <source>
        <dbReference type="Proteomes" id="UP000585474"/>
    </source>
</evidence>
<reference evidence="2 3" key="1">
    <citation type="submission" date="2019-07" db="EMBL/GenBank/DDBJ databases">
        <title>De Novo Assembly of kiwifruit Actinidia rufa.</title>
        <authorList>
            <person name="Sugita-Konishi S."/>
            <person name="Sato K."/>
            <person name="Mori E."/>
            <person name="Abe Y."/>
            <person name="Kisaki G."/>
            <person name="Hamano K."/>
            <person name="Suezawa K."/>
            <person name="Otani M."/>
            <person name="Fukuda T."/>
            <person name="Manabe T."/>
            <person name="Gomi K."/>
            <person name="Tabuchi M."/>
            <person name="Akimitsu K."/>
            <person name="Kataoka I."/>
        </authorList>
    </citation>
    <scope>NUCLEOTIDE SEQUENCE [LARGE SCALE GENOMIC DNA]</scope>
    <source>
        <strain evidence="3">cv. Fuchu</strain>
    </source>
</reference>
<protein>
    <submittedName>
        <fullName evidence="2">Phosphoglycerate mutase-like family protein</fullName>
    </submittedName>
</protein>
<feature type="compositionally biased region" description="Basic and acidic residues" evidence="1">
    <location>
        <begin position="208"/>
        <end position="217"/>
    </location>
</feature>
<dbReference type="AlphaFoldDB" id="A0A7J0H893"/>
<dbReference type="Proteomes" id="UP000585474">
    <property type="component" value="Unassembled WGS sequence"/>
</dbReference>
<dbReference type="OrthoDB" id="10581357at2759"/>